<keyword evidence="3" id="KW-0677">Repeat</keyword>
<keyword evidence="1" id="KW-0808">Transferase</keyword>
<dbReference type="InterPro" id="IPR044066">
    <property type="entry name" value="TRIAD_supradom"/>
</dbReference>
<sequence>MSSCCICGEEGAPQHCASLDCFSRICLECLERYLHLCAREQSLPQCLAEKCSALFLRSHCPVPHVYDRAIFHALLRDPQLAEHSRKEEFRRQLVREREKFLEDSFPESIRRAVHILYASELRQVHKSNVDATMEKSTKRCFRTFCKGYMKLHSGKWKCGRCESVFCAQCELQHKGSEHQCRAEEVASVQWKTQLPQCPRCGQAIEKIDGCNFITCAVCQQNFSYTTGEISTAGNHGKSIPVALSEAGTHRLWALLLRGRTPDELIRTREKTLVNELQSLESYSLEGDTEWKSSDLPMLLHWDAETQEEKKVAHQVALRVEKLEKKKQERLHVLRRLRRLEEAILSL</sequence>
<evidence type="ECO:0000256" key="1">
    <source>
        <dbReference type="ARBA" id="ARBA00022679"/>
    </source>
</evidence>
<evidence type="ECO:0000256" key="4">
    <source>
        <dbReference type="ARBA" id="ARBA00022771"/>
    </source>
</evidence>
<dbReference type="GO" id="GO:0004842">
    <property type="term" value="F:ubiquitin-protein transferase activity"/>
    <property type="evidence" value="ECO:0007669"/>
    <property type="project" value="InterPro"/>
</dbReference>
<dbReference type="Gene3D" id="1.20.120.1750">
    <property type="match status" value="1"/>
</dbReference>
<dbReference type="PROSITE" id="PS51873">
    <property type="entry name" value="TRIAD"/>
    <property type="match status" value="1"/>
</dbReference>
<keyword evidence="5" id="KW-0833">Ubl conjugation pathway</keyword>
<reference evidence="8" key="1">
    <citation type="journal article" date="2020" name="Nature">
        <title>Giant virus diversity and host interactions through global metagenomics.</title>
        <authorList>
            <person name="Schulz F."/>
            <person name="Roux S."/>
            <person name="Paez-Espino D."/>
            <person name="Jungbluth S."/>
            <person name="Walsh D.A."/>
            <person name="Denef V.J."/>
            <person name="McMahon K.D."/>
            <person name="Konstantinidis K.T."/>
            <person name="Eloe-Fadrosh E.A."/>
            <person name="Kyrpides N.C."/>
            <person name="Woyke T."/>
        </authorList>
    </citation>
    <scope>NUCLEOTIDE SEQUENCE</scope>
    <source>
        <strain evidence="8">GVMAG-M-3300023184-71</strain>
    </source>
</reference>
<dbReference type="PANTHER" id="PTHR11685">
    <property type="entry name" value="RBR FAMILY RING FINGER AND IBR DOMAIN-CONTAINING"/>
    <property type="match status" value="1"/>
</dbReference>
<protein>
    <recommendedName>
        <fullName evidence="7">RING-type domain-containing protein</fullName>
    </recommendedName>
</protein>
<evidence type="ECO:0000256" key="5">
    <source>
        <dbReference type="ARBA" id="ARBA00022786"/>
    </source>
</evidence>
<proteinExistence type="predicted"/>
<evidence type="ECO:0000313" key="8">
    <source>
        <dbReference type="EMBL" id="QHT90758.1"/>
    </source>
</evidence>
<dbReference type="GO" id="GO:0008270">
    <property type="term" value="F:zinc ion binding"/>
    <property type="evidence" value="ECO:0007669"/>
    <property type="project" value="UniProtKB-KW"/>
</dbReference>
<keyword evidence="4" id="KW-0863">Zinc-finger</keyword>
<dbReference type="EMBL" id="MN740157">
    <property type="protein sequence ID" value="QHT90758.1"/>
    <property type="molecule type" value="Genomic_DNA"/>
</dbReference>
<dbReference type="SUPFAM" id="SSF57850">
    <property type="entry name" value="RING/U-box"/>
    <property type="match status" value="1"/>
</dbReference>
<evidence type="ECO:0000259" key="7">
    <source>
        <dbReference type="PROSITE" id="PS51873"/>
    </source>
</evidence>
<evidence type="ECO:0000256" key="3">
    <source>
        <dbReference type="ARBA" id="ARBA00022737"/>
    </source>
</evidence>
<evidence type="ECO:0000256" key="2">
    <source>
        <dbReference type="ARBA" id="ARBA00022723"/>
    </source>
</evidence>
<dbReference type="InterPro" id="IPR031127">
    <property type="entry name" value="E3_UB_ligase_RBR"/>
</dbReference>
<name>A0A6C0ICH0_9ZZZZ</name>
<keyword evidence="6" id="KW-0862">Zinc</keyword>
<evidence type="ECO:0000256" key="6">
    <source>
        <dbReference type="ARBA" id="ARBA00022833"/>
    </source>
</evidence>
<dbReference type="AlphaFoldDB" id="A0A6C0ICH0"/>
<keyword evidence="2" id="KW-0479">Metal-binding</keyword>
<dbReference type="CDD" id="cd20336">
    <property type="entry name" value="Rcat_RBR"/>
    <property type="match status" value="1"/>
</dbReference>
<organism evidence="8">
    <name type="scientific">viral metagenome</name>
    <dbReference type="NCBI Taxonomy" id="1070528"/>
    <lineage>
        <taxon>unclassified sequences</taxon>
        <taxon>metagenomes</taxon>
        <taxon>organismal metagenomes</taxon>
    </lineage>
</organism>
<dbReference type="GO" id="GO:0016567">
    <property type="term" value="P:protein ubiquitination"/>
    <property type="evidence" value="ECO:0007669"/>
    <property type="project" value="InterPro"/>
</dbReference>
<accession>A0A6C0ICH0</accession>
<feature type="domain" description="RING-type" evidence="7">
    <location>
        <begin position="1"/>
        <end position="253"/>
    </location>
</feature>